<evidence type="ECO:0000313" key="2">
    <source>
        <dbReference type="EMBL" id="KAG0322806.1"/>
    </source>
</evidence>
<dbReference type="AlphaFoldDB" id="A0A9P6RQS3"/>
<dbReference type="Pfam" id="PF12937">
    <property type="entry name" value="F-box-like"/>
    <property type="match status" value="1"/>
</dbReference>
<comment type="caution">
    <text evidence="2">The sequence shown here is derived from an EMBL/GenBank/DDBJ whole genome shotgun (WGS) entry which is preliminary data.</text>
</comment>
<gene>
    <name evidence="2" type="ORF">BGZ97_003745</name>
</gene>
<organism evidence="2 3">
    <name type="scientific">Linnemannia gamsii</name>
    <dbReference type="NCBI Taxonomy" id="64522"/>
    <lineage>
        <taxon>Eukaryota</taxon>
        <taxon>Fungi</taxon>
        <taxon>Fungi incertae sedis</taxon>
        <taxon>Mucoromycota</taxon>
        <taxon>Mortierellomycotina</taxon>
        <taxon>Mortierellomycetes</taxon>
        <taxon>Mortierellales</taxon>
        <taxon>Mortierellaceae</taxon>
        <taxon>Linnemannia</taxon>
    </lineage>
</organism>
<dbReference type="SUPFAM" id="SSF81383">
    <property type="entry name" value="F-box domain"/>
    <property type="match status" value="1"/>
</dbReference>
<evidence type="ECO:0000313" key="3">
    <source>
        <dbReference type="Proteomes" id="UP000823405"/>
    </source>
</evidence>
<reference evidence="2" key="1">
    <citation type="journal article" date="2020" name="Fungal Divers.">
        <title>Resolving the Mortierellaceae phylogeny through synthesis of multi-gene phylogenetics and phylogenomics.</title>
        <authorList>
            <person name="Vandepol N."/>
            <person name="Liber J."/>
            <person name="Desiro A."/>
            <person name="Na H."/>
            <person name="Kennedy M."/>
            <person name="Barry K."/>
            <person name="Grigoriev I.V."/>
            <person name="Miller A.N."/>
            <person name="O'Donnell K."/>
            <person name="Stajich J.E."/>
            <person name="Bonito G."/>
        </authorList>
    </citation>
    <scope>NUCLEOTIDE SEQUENCE</scope>
    <source>
        <strain evidence="2">NVP60</strain>
    </source>
</reference>
<dbReference type="OrthoDB" id="2352917at2759"/>
<feature type="domain" description="F-box" evidence="1">
    <location>
        <begin position="13"/>
        <end position="51"/>
    </location>
</feature>
<dbReference type="EMBL" id="JAAAIN010000019">
    <property type="protein sequence ID" value="KAG0322806.1"/>
    <property type="molecule type" value="Genomic_DNA"/>
</dbReference>
<accession>A0A9P6RQS3</accession>
<sequence length="555" mass="63572">MPTRTGPSLASVPELLEFIGHHLTLPDLARCTLTCQLWHQALSPLLWQTFDDSLYGWPRIMSALYSEAATGQRDKAWLDALFSRYGHHIRTLRIRWHSTVLAASACGRCTQLISLQSFNFRESLTAGQGKCLDSIRLDMSLSYLYAPRSFDPLDKILSGLLNLVELSNTLYPMDVNLILQQLPSLRSINGAFKLDTSSISFNNIRYFEATMPLNPLTFRQCLVKFPNLDCLCLERLLPLPHPTTHNQQQQQQIVVQDNYHSISYQLQELRFTKSDYSPTLETLQQVLFWLPHLRHITLTTLYKSTADMLVAYCKELESFRLLEDKGFYHATSSFDASLVLLQGCPKLKVLDAVQHQIRAETLLASPPWVCDRLETLRCLIVGVSRLLPQDMKILNDLFVLRSSKNVFLTKQDRNALQMSRNTMGQQQQVLERLASLTHLKVLELAFKQPRDHLRRYGDKNPYVGYFTDTLELTLDSGLGKLAALKDLEMFGFEGCNHLIDRSELDWMIKSWPRLRAMSGLRQNGLLTSSFEMRKADLRSYMRQIRSDIQQHGGGG</sequence>
<proteinExistence type="predicted"/>
<protein>
    <recommendedName>
        <fullName evidence="1">F-box domain-containing protein</fullName>
    </recommendedName>
</protein>
<dbReference type="Proteomes" id="UP000823405">
    <property type="component" value="Unassembled WGS sequence"/>
</dbReference>
<dbReference type="InterPro" id="IPR001810">
    <property type="entry name" value="F-box_dom"/>
</dbReference>
<dbReference type="InterPro" id="IPR036047">
    <property type="entry name" value="F-box-like_dom_sf"/>
</dbReference>
<dbReference type="Gene3D" id="1.20.1280.50">
    <property type="match status" value="1"/>
</dbReference>
<evidence type="ECO:0000259" key="1">
    <source>
        <dbReference type="Pfam" id="PF12937"/>
    </source>
</evidence>
<name>A0A9P6RQS3_9FUNG</name>
<keyword evidence="3" id="KW-1185">Reference proteome</keyword>